<evidence type="ECO:0000256" key="1">
    <source>
        <dbReference type="ARBA" id="ARBA00005964"/>
    </source>
</evidence>
<comment type="caution">
    <text evidence="7">The sequence shown here is derived from an EMBL/GenBank/DDBJ whole genome shotgun (WGS) entry which is preliminary data.</text>
</comment>
<evidence type="ECO:0000256" key="3">
    <source>
        <dbReference type="RuleBase" id="RU361235"/>
    </source>
</evidence>
<dbReference type="InterPro" id="IPR002018">
    <property type="entry name" value="CarbesteraseB"/>
</dbReference>
<feature type="transmembrane region" description="Helical" evidence="4">
    <location>
        <begin position="97"/>
        <end position="113"/>
    </location>
</feature>
<dbReference type="STRING" id="1343740.M271_50295"/>
<keyword evidence="4" id="KW-1133">Transmembrane helix</keyword>
<evidence type="ECO:0000256" key="4">
    <source>
        <dbReference type="SAM" id="Phobius"/>
    </source>
</evidence>
<evidence type="ECO:0000256" key="2">
    <source>
        <dbReference type="ARBA" id="ARBA00022801"/>
    </source>
</evidence>
<dbReference type="InterPro" id="IPR019826">
    <property type="entry name" value="Carboxylesterase_B_AS"/>
</dbReference>
<dbReference type="KEGG" id="src:M271_50295"/>
<keyword evidence="4" id="KW-0812">Transmembrane</keyword>
<dbReference type="Pfam" id="PF00135">
    <property type="entry name" value="COesterase"/>
    <property type="match status" value="1"/>
</dbReference>
<dbReference type="GO" id="GO:0016787">
    <property type="term" value="F:hydrolase activity"/>
    <property type="evidence" value="ECO:0007669"/>
    <property type="project" value="UniProtKB-KW"/>
</dbReference>
<keyword evidence="2 3" id="KW-0378">Hydrolase</keyword>
<dbReference type="EC" id="3.1.1.-" evidence="3"/>
<feature type="transmembrane region" description="Helical" evidence="4">
    <location>
        <begin position="40"/>
        <end position="66"/>
    </location>
</feature>
<dbReference type="InterPro" id="IPR029058">
    <property type="entry name" value="AB_hydrolase_fold"/>
</dbReference>
<dbReference type="eggNOG" id="COG2272">
    <property type="taxonomic scope" value="Bacteria"/>
</dbReference>
<dbReference type="GO" id="GO:0000155">
    <property type="term" value="F:phosphorelay sensor kinase activity"/>
    <property type="evidence" value="ECO:0007669"/>
    <property type="project" value="InterPro"/>
</dbReference>
<name>A0A0A0NPD2_STRRN</name>
<dbReference type="Gene3D" id="1.20.5.1930">
    <property type="match status" value="1"/>
</dbReference>
<evidence type="ECO:0000313" key="8">
    <source>
        <dbReference type="Proteomes" id="UP000281594"/>
    </source>
</evidence>
<accession>A0A0A0NPD2</accession>
<organism evidence="7 8">
    <name type="scientific">Streptomyces rapamycinicus (strain ATCC 29253 / DSM 41530 / NRRL 5491 / AYB-994)</name>
    <name type="common">Streptomyces hygroscopicus (strain ATCC 29253)</name>
    <dbReference type="NCBI Taxonomy" id="1343740"/>
    <lineage>
        <taxon>Bacteria</taxon>
        <taxon>Bacillati</taxon>
        <taxon>Actinomycetota</taxon>
        <taxon>Actinomycetes</taxon>
        <taxon>Kitasatosporales</taxon>
        <taxon>Streptomycetaceae</taxon>
        <taxon>Streptomyces</taxon>
        <taxon>Streptomyces violaceusniger group</taxon>
    </lineage>
</organism>
<dbReference type="PROSITE" id="PS00122">
    <property type="entry name" value="CARBOXYLESTERASE_B_1"/>
    <property type="match status" value="1"/>
</dbReference>
<dbReference type="SUPFAM" id="SSF53474">
    <property type="entry name" value="alpha/beta-Hydrolases"/>
    <property type="match status" value="1"/>
</dbReference>
<dbReference type="GO" id="GO:0046983">
    <property type="term" value="F:protein dimerization activity"/>
    <property type="evidence" value="ECO:0007669"/>
    <property type="project" value="InterPro"/>
</dbReference>
<sequence>MADRPAVSRQPSAVLAQAGALRWQTRVPVAVLAVNTATGLVVWVLLPVVTLTGALLAAQVTLCVLSATRPRRVSVRALVAMCLPAPPAFAAGGPTGLTAYLLTVVLTWTAGRWRGAQQARIRAETRRAVVEERTRIAREVHDVVAHTLSVMVIQASAAAVFTRQPEQARQALRAIETGARSALGELRLPLRVFRPDAEEDAAGEQREPGPWLARLEELAETVRATGVTVHLHNTGAIGTLPTAVDPAGTRDATRPADPCPQPPGEVPGGSLSEDCLHLNVTTPDGAASARPRPVIVWLHGGGFTTGAGSSYGAHRMATRGDVVVVTVNYRVGALGFLAHSGLPGSGTFGLADQQAALRRVRAEIGAFGGDAHNVTLAGESAGGSKIRRRTA</sequence>
<dbReference type="Gene3D" id="3.40.50.1820">
    <property type="entry name" value="alpha/beta hydrolase"/>
    <property type="match status" value="1"/>
</dbReference>
<dbReference type="InterPro" id="IPR050309">
    <property type="entry name" value="Type-B_Carboxylest/Lipase"/>
</dbReference>
<protein>
    <recommendedName>
        <fullName evidence="3">Carboxylic ester hydrolase</fullName>
        <ecNumber evidence="3">3.1.1.-</ecNumber>
    </recommendedName>
</protein>
<gene>
    <name evidence="7" type="ORF">D3C57_144505</name>
</gene>
<dbReference type="EMBL" id="QYCY01000004">
    <property type="protein sequence ID" value="RLV71746.1"/>
    <property type="molecule type" value="Genomic_DNA"/>
</dbReference>
<dbReference type="InterPro" id="IPR011712">
    <property type="entry name" value="Sig_transdc_His_kin_sub3_dim/P"/>
</dbReference>
<feature type="domain" description="Carboxylesterase type B" evidence="5">
    <location>
        <begin position="248"/>
        <end position="386"/>
    </location>
</feature>
<dbReference type="RefSeq" id="WP_020874897.1">
    <property type="nucleotide sequence ID" value="NC_022785.1"/>
</dbReference>
<dbReference type="PANTHER" id="PTHR11559">
    <property type="entry name" value="CARBOXYLESTERASE"/>
    <property type="match status" value="1"/>
</dbReference>
<dbReference type="AlphaFoldDB" id="A0A0A0NPD2"/>
<dbReference type="GO" id="GO:0016020">
    <property type="term" value="C:membrane"/>
    <property type="evidence" value="ECO:0007669"/>
    <property type="project" value="InterPro"/>
</dbReference>
<dbReference type="eggNOG" id="COG4585">
    <property type="taxonomic scope" value="Bacteria"/>
</dbReference>
<proteinExistence type="inferred from homology"/>
<evidence type="ECO:0000259" key="5">
    <source>
        <dbReference type="Pfam" id="PF00135"/>
    </source>
</evidence>
<dbReference type="Proteomes" id="UP000281594">
    <property type="component" value="Unassembled WGS sequence"/>
</dbReference>
<dbReference type="Pfam" id="PF07730">
    <property type="entry name" value="HisKA_3"/>
    <property type="match status" value="1"/>
</dbReference>
<feature type="domain" description="Signal transduction histidine kinase subgroup 3 dimerisation and phosphoacceptor" evidence="6">
    <location>
        <begin position="132"/>
        <end position="197"/>
    </location>
</feature>
<evidence type="ECO:0000259" key="6">
    <source>
        <dbReference type="Pfam" id="PF07730"/>
    </source>
</evidence>
<keyword evidence="4" id="KW-0472">Membrane</keyword>
<evidence type="ECO:0000313" key="7">
    <source>
        <dbReference type="EMBL" id="RLV71746.1"/>
    </source>
</evidence>
<dbReference type="HOGENOM" id="CLU_705799_0_0_11"/>
<reference evidence="7 8" key="1">
    <citation type="journal article" date="2018" name="J. Biol. Chem.">
        <title>Discovery of the actinoplanic acid pathway in Streptomyces rapamycinicus reveals a genetically conserved synergism with rapamycin.</title>
        <authorList>
            <person name="Mrak P."/>
            <person name="Krastel P."/>
            <person name="Pivk Lukancic P."/>
            <person name="Tao J."/>
            <person name="Pistorius D."/>
            <person name="Moore C.M."/>
        </authorList>
    </citation>
    <scope>NUCLEOTIDE SEQUENCE [LARGE SCALE GENOMIC DNA]</scope>
    <source>
        <strain evidence="7 8">NRRL 5491</strain>
    </source>
</reference>
<comment type="similarity">
    <text evidence="1 3">Belongs to the type-B carboxylesterase/lipase family.</text>
</comment>